<accession>A0AA49JUA2</accession>
<dbReference type="InterPro" id="IPR015864">
    <property type="entry name" value="FAD_synthase"/>
</dbReference>
<dbReference type="InterPro" id="IPR014729">
    <property type="entry name" value="Rossmann-like_a/b/a_fold"/>
</dbReference>
<dbReference type="GO" id="GO:0009231">
    <property type="term" value="P:riboflavin biosynthetic process"/>
    <property type="evidence" value="ECO:0007669"/>
    <property type="project" value="InterPro"/>
</dbReference>
<dbReference type="PIRSF" id="PIRSF004491">
    <property type="entry name" value="FAD_Synth"/>
    <property type="match status" value="1"/>
</dbReference>
<keyword evidence="4 15" id="KW-0285">Flavoprotein</keyword>
<keyword evidence="9 15" id="KW-0418">Kinase</keyword>
<feature type="domain" description="Riboflavin kinase" evidence="16">
    <location>
        <begin position="183"/>
        <end position="308"/>
    </location>
</feature>
<keyword evidence="5 15" id="KW-0288">FMN</keyword>
<evidence type="ECO:0000256" key="7">
    <source>
        <dbReference type="ARBA" id="ARBA00022695"/>
    </source>
</evidence>
<evidence type="ECO:0000313" key="19">
    <source>
        <dbReference type="Proteomes" id="UP001229955"/>
    </source>
</evidence>
<reference evidence="17" key="1">
    <citation type="submission" date="2023-07" db="EMBL/GenBank/DDBJ databases">
        <authorList>
            <person name="Haufschild T."/>
            <person name="Kallscheuer N."/>
            <person name="Hammer J."/>
            <person name="Kohn T."/>
            <person name="Kabuu M."/>
            <person name="Jogler M."/>
            <person name="Wohfarth N."/>
            <person name="Heuer A."/>
            <person name="Rohde M."/>
            <person name="van Teeseling M.C.F."/>
            <person name="Jogler C."/>
        </authorList>
    </citation>
    <scope>NUCLEOTIDE SEQUENCE</scope>
    <source>
        <strain evidence="17">Strain 138</strain>
        <strain evidence="18">Strain 318</strain>
    </source>
</reference>
<dbReference type="KEGG" id="pspc:Strain318_001388"/>
<evidence type="ECO:0000256" key="10">
    <source>
        <dbReference type="ARBA" id="ARBA00022827"/>
    </source>
</evidence>
<dbReference type="EC" id="2.7.7.2" evidence="15"/>
<dbReference type="Proteomes" id="UP001229955">
    <property type="component" value="Chromosome"/>
</dbReference>
<dbReference type="AlphaFoldDB" id="A0AA49JUA2"/>
<sequence length="316" mass="33501">MRPDPAFGLPPEVRGTVCTIGTFDGVHRGHQLVLQRLAERARSHGLPAVLVTFEPHPLEVVNPAAAPPLLTLGDEKSEVLAESPLDYVVVLPFTPTLARYEAPDFVDHVLIARLGVRELLIGYDHGFGRGRSGDADVLRGLGASRGFDVSVVEAVQGSDGRPISSTSIRRAIAGGDLTRAADGLGRAYSIGGIVRPGDRRGRTLGFPTLNLGAPSPRKLLPPEGVYAVRVQTPRGTFGGMMNLGPRPTFGDAATALEVHCFELTGELYGVRVRVDLLARLRETQKFSGSDALRAQLAKDEAAARTVLAAAGETGLP</sequence>
<gene>
    <name evidence="17" type="ORF">Strain138_001388</name>
    <name evidence="18" type="ORF">Strain318_001388</name>
</gene>
<dbReference type="SMART" id="SM00904">
    <property type="entry name" value="Flavokinase"/>
    <property type="match status" value="1"/>
</dbReference>
<comment type="similarity">
    <text evidence="15">Belongs to the ribF family.</text>
</comment>
<evidence type="ECO:0000256" key="5">
    <source>
        <dbReference type="ARBA" id="ARBA00022643"/>
    </source>
</evidence>
<comment type="catalytic activity">
    <reaction evidence="13 15">
        <text>riboflavin + ATP = FMN + ADP + H(+)</text>
        <dbReference type="Rhea" id="RHEA:14357"/>
        <dbReference type="ChEBI" id="CHEBI:15378"/>
        <dbReference type="ChEBI" id="CHEBI:30616"/>
        <dbReference type="ChEBI" id="CHEBI:57986"/>
        <dbReference type="ChEBI" id="CHEBI:58210"/>
        <dbReference type="ChEBI" id="CHEBI:456216"/>
        <dbReference type="EC" id="2.7.1.26"/>
    </reaction>
</comment>
<dbReference type="PANTHER" id="PTHR22749:SF6">
    <property type="entry name" value="RIBOFLAVIN KINASE"/>
    <property type="match status" value="1"/>
</dbReference>
<keyword evidence="8 15" id="KW-0547">Nucleotide-binding</keyword>
<dbReference type="InterPro" id="IPR023465">
    <property type="entry name" value="Riboflavin_kinase_dom_sf"/>
</dbReference>
<dbReference type="SUPFAM" id="SSF82114">
    <property type="entry name" value="Riboflavin kinase-like"/>
    <property type="match status" value="1"/>
</dbReference>
<evidence type="ECO:0000256" key="6">
    <source>
        <dbReference type="ARBA" id="ARBA00022679"/>
    </source>
</evidence>
<comment type="pathway">
    <text evidence="3 15">Cofactor biosynthesis; FMN biosynthesis; FMN from riboflavin (ATP route): step 1/1.</text>
</comment>
<dbReference type="NCBIfam" id="NF004160">
    <property type="entry name" value="PRK05627.1-3"/>
    <property type="match status" value="1"/>
</dbReference>
<keyword evidence="11 15" id="KW-0067">ATP-binding</keyword>
<dbReference type="NCBIfam" id="TIGR00083">
    <property type="entry name" value="ribF"/>
    <property type="match status" value="1"/>
</dbReference>
<dbReference type="GO" id="GO:0008531">
    <property type="term" value="F:riboflavin kinase activity"/>
    <property type="evidence" value="ECO:0007669"/>
    <property type="project" value="UniProtKB-UniRule"/>
</dbReference>
<evidence type="ECO:0000256" key="1">
    <source>
        <dbReference type="ARBA" id="ARBA00002121"/>
    </source>
</evidence>
<evidence type="ECO:0000256" key="12">
    <source>
        <dbReference type="ARBA" id="ARBA00023268"/>
    </source>
</evidence>
<keyword evidence="6 15" id="KW-0808">Transferase</keyword>
<evidence type="ECO:0000313" key="18">
    <source>
        <dbReference type="EMBL" id="WKW15023.1"/>
    </source>
</evidence>
<keyword evidence="12" id="KW-0511">Multifunctional enzyme</keyword>
<dbReference type="InterPro" id="IPR023468">
    <property type="entry name" value="Riboflavin_kinase"/>
</dbReference>
<evidence type="ECO:0000256" key="4">
    <source>
        <dbReference type="ARBA" id="ARBA00022630"/>
    </source>
</evidence>
<dbReference type="FunFam" id="3.40.50.620:FF:000021">
    <property type="entry name" value="Riboflavin biosynthesis protein"/>
    <property type="match status" value="1"/>
</dbReference>
<evidence type="ECO:0000259" key="16">
    <source>
        <dbReference type="SMART" id="SM00904"/>
    </source>
</evidence>
<evidence type="ECO:0000256" key="2">
    <source>
        <dbReference type="ARBA" id="ARBA00004726"/>
    </source>
</evidence>
<dbReference type="InterPro" id="IPR002606">
    <property type="entry name" value="Riboflavin_kinase_bac"/>
</dbReference>
<dbReference type="Pfam" id="PF01687">
    <property type="entry name" value="Flavokinase"/>
    <property type="match status" value="1"/>
</dbReference>
<protein>
    <recommendedName>
        <fullName evidence="15">Riboflavin biosynthesis protein</fullName>
    </recommendedName>
    <domain>
        <recommendedName>
            <fullName evidence="15">Riboflavin kinase</fullName>
            <ecNumber evidence="15">2.7.1.26</ecNumber>
        </recommendedName>
        <alternativeName>
            <fullName evidence="15">Flavokinase</fullName>
        </alternativeName>
    </domain>
    <domain>
        <recommendedName>
            <fullName evidence="15">FMN adenylyltransferase</fullName>
            <ecNumber evidence="15">2.7.7.2</ecNumber>
        </recommendedName>
        <alternativeName>
            <fullName evidence="15">FAD pyrophosphorylase</fullName>
        </alternativeName>
        <alternativeName>
            <fullName evidence="15">FAD synthase</fullName>
        </alternativeName>
    </domain>
</protein>
<dbReference type="EC" id="2.7.1.26" evidence="15"/>
<evidence type="ECO:0000256" key="13">
    <source>
        <dbReference type="ARBA" id="ARBA00047880"/>
    </source>
</evidence>
<dbReference type="PANTHER" id="PTHR22749">
    <property type="entry name" value="RIBOFLAVIN KINASE/FMN ADENYLYLTRANSFERASE"/>
    <property type="match status" value="1"/>
</dbReference>
<evidence type="ECO:0000313" key="17">
    <source>
        <dbReference type="EMBL" id="WKW12114.1"/>
    </source>
</evidence>
<comment type="pathway">
    <text evidence="2 15">Cofactor biosynthesis; FAD biosynthesis; FAD from FMN: step 1/1.</text>
</comment>
<comment type="catalytic activity">
    <reaction evidence="14 15">
        <text>FMN + ATP + H(+) = FAD + diphosphate</text>
        <dbReference type="Rhea" id="RHEA:17237"/>
        <dbReference type="ChEBI" id="CHEBI:15378"/>
        <dbReference type="ChEBI" id="CHEBI:30616"/>
        <dbReference type="ChEBI" id="CHEBI:33019"/>
        <dbReference type="ChEBI" id="CHEBI:57692"/>
        <dbReference type="ChEBI" id="CHEBI:58210"/>
        <dbReference type="EC" id="2.7.7.2"/>
    </reaction>
</comment>
<proteinExistence type="inferred from homology"/>
<evidence type="ECO:0000256" key="15">
    <source>
        <dbReference type="PIRNR" id="PIRNR004491"/>
    </source>
</evidence>
<dbReference type="CDD" id="cd02064">
    <property type="entry name" value="FAD_synthetase_N"/>
    <property type="match status" value="1"/>
</dbReference>
<dbReference type="GO" id="GO:0003919">
    <property type="term" value="F:FMN adenylyltransferase activity"/>
    <property type="evidence" value="ECO:0007669"/>
    <property type="project" value="UniProtKB-UniRule"/>
</dbReference>
<evidence type="ECO:0000256" key="14">
    <source>
        <dbReference type="ARBA" id="ARBA00049494"/>
    </source>
</evidence>
<dbReference type="Gene3D" id="3.40.50.620">
    <property type="entry name" value="HUPs"/>
    <property type="match status" value="1"/>
</dbReference>
<dbReference type="InterPro" id="IPR015865">
    <property type="entry name" value="Riboflavin_kinase_bac/euk"/>
</dbReference>
<dbReference type="RefSeq" id="WP_367887789.1">
    <property type="nucleotide sequence ID" value="NZ_CP130612.1"/>
</dbReference>
<keyword evidence="7 15" id="KW-0548">Nucleotidyltransferase</keyword>
<name>A0AA49JUA2_9BACT</name>
<evidence type="ECO:0000256" key="9">
    <source>
        <dbReference type="ARBA" id="ARBA00022777"/>
    </source>
</evidence>
<dbReference type="EMBL" id="CP130612">
    <property type="protein sequence ID" value="WKW12114.1"/>
    <property type="molecule type" value="Genomic_DNA"/>
</dbReference>
<keyword evidence="10 15" id="KW-0274">FAD</keyword>
<accession>A0AA49K042</accession>
<dbReference type="EMBL" id="CP130613">
    <property type="protein sequence ID" value="WKW15023.1"/>
    <property type="molecule type" value="Genomic_DNA"/>
</dbReference>
<keyword evidence="19" id="KW-1185">Reference proteome</keyword>
<dbReference type="GO" id="GO:0006747">
    <property type="term" value="P:FAD biosynthetic process"/>
    <property type="evidence" value="ECO:0007669"/>
    <property type="project" value="UniProtKB-UniRule"/>
</dbReference>
<dbReference type="SUPFAM" id="SSF52374">
    <property type="entry name" value="Nucleotidylyl transferase"/>
    <property type="match status" value="1"/>
</dbReference>
<comment type="function">
    <text evidence="1">Catalyzes the phosphorylation of riboflavin to FMN followed by the adenylation of FMN to FAD.</text>
</comment>
<dbReference type="GO" id="GO:0005524">
    <property type="term" value="F:ATP binding"/>
    <property type="evidence" value="ECO:0007669"/>
    <property type="project" value="UniProtKB-UniRule"/>
</dbReference>
<dbReference type="Pfam" id="PF06574">
    <property type="entry name" value="FAD_syn"/>
    <property type="match status" value="1"/>
</dbReference>
<dbReference type="Gene3D" id="2.40.30.30">
    <property type="entry name" value="Riboflavin kinase-like"/>
    <property type="match status" value="1"/>
</dbReference>
<evidence type="ECO:0000256" key="11">
    <source>
        <dbReference type="ARBA" id="ARBA00022840"/>
    </source>
</evidence>
<evidence type="ECO:0000256" key="3">
    <source>
        <dbReference type="ARBA" id="ARBA00005201"/>
    </source>
</evidence>
<dbReference type="GO" id="GO:0009398">
    <property type="term" value="P:FMN biosynthetic process"/>
    <property type="evidence" value="ECO:0007669"/>
    <property type="project" value="UniProtKB-UniRule"/>
</dbReference>
<organism evidence="17">
    <name type="scientific">Pseudogemmatithrix spongiicola</name>
    <dbReference type="NCBI Taxonomy" id="3062599"/>
    <lineage>
        <taxon>Bacteria</taxon>
        <taxon>Pseudomonadati</taxon>
        <taxon>Gemmatimonadota</taxon>
        <taxon>Gemmatimonadia</taxon>
        <taxon>Gemmatimonadales</taxon>
        <taxon>Gemmatimonadaceae</taxon>
        <taxon>Pseudogemmatithrix</taxon>
    </lineage>
</organism>
<evidence type="ECO:0000256" key="8">
    <source>
        <dbReference type="ARBA" id="ARBA00022741"/>
    </source>
</evidence>